<name>K1SUT5_9ZZZZ</name>
<gene>
    <name evidence="2" type="ORF">OBE_09609</name>
</gene>
<proteinExistence type="predicted"/>
<dbReference type="Gene3D" id="2.60.40.10">
    <property type="entry name" value="Immunoglobulins"/>
    <property type="match status" value="1"/>
</dbReference>
<protein>
    <recommendedName>
        <fullName evidence="1">BACON domain-containing protein</fullName>
    </recommendedName>
</protein>
<sequence>MALTTFFAVPLETNGTVVVKYEGIDYIHPEVAPDKRSITFTVSENTSPKERVCSILVTLEEDPTVQRYVVVTQKGAVQVPYYLTIDGSTEDYVASVDSGTGMLSVPVQTNGTVEVLTNGASFLTPSVSENNTSISIAVASNAGEARNGTLTVRLVEDTSIVRYITVKQEGASDSYYLKVQAPLSIPA</sequence>
<dbReference type="Pfam" id="PF13004">
    <property type="entry name" value="BACON"/>
    <property type="match status" value="2"/>
</dbReference>
<dbReference type="AlphaFoldDB" id="K1SUT5"/>
<evidence type="ECO:0000313" key="2">
    <source>
        <dbReference type="EMBL" id="EKC59219.1"/>
    </source>
</evidence>
<feature type="domain" description="BACON" evidence="1">
    <location>
        <begin position="114"/>
        <end position="169"/>
    </location>
</feature>
<organism evidence="2">
    <name type="scientific">human gut metagenome</name>
    <dbReference type="NCBI Taxonomy" id="408170"/>
    <lineage>
        <taxon>unclassified sequences</taxon>
        <taxon>metagenomes</taxon>
        <taxon>organismal metagenomes</taxon>
    </lineage>
</organism>
<dbReference type="InterPro" id="IPR013783">
    <property type="entry name" value="Ig-like_fold"/>
</dbReference>
<dbReference type="EMBL" id="AJWZ01006636">
    <property type="protein sequence ID" value="EKC59219.1"/>
    <property type="molecule type" value="Genomic_DNA"/>
</dbReference>
<dbReference type="InterPro" id="IPR024361">
    <property type="entry name" value="BACON"/>
</dbReference>
<accession>K1SUT5</accession>
<evidence type="ECO:0000259" key="1">
    <source>
        <dbReference type="Pfam" id="PF13004"/>
    </source>
</evidence>
<reference evidence="2" key="1">
    <citation type="journal article" date="2013" name="Environ. Microbiol.">
        <title>Microbiota from the distal guts of lean and obese adolescents exhibit partial functional redundancy besides clear differences in community structure.</title>
        <authorList>
            <person name="Ferrer M."/>
            <person name="Ruiz A."/>
            <person name="Lanza F."/>
            <person name="Haange S.B."/>
            <person name="Oberbach A."/>
            <person name="Till H."/>
            <person name="Bargiela R."/>
            <person name="Campoy C."/>
            <person name="Segura M.T."/>
            <person name="Richter M."/>
            <person name="von Bergen M."/>
            <person name="Seifert J."/>
            <person name="Suarez A."/>
        </authorList>
    </citation>
    <scope>NUCLEOTIDE SEQUENCE</scope>
</reference>
<feature type="domain" description="BACON" evidence="1">
    <location>
        <begin position="37"/>
        <end position="74"/>
    </location>
</feature>
<comment type="caution">
    <text evidence="2">The sequence shown here is derived from an EMBL/GenBank/DDBJ whole genome shotgun (WGS) entry which is preliminary data.</text>
</comment>